<feature type="region of interest" description="Disordered" evidence="1">
    <location>
        <begin position="78"/>
        <end position="102"/>
    </location>
</feature>
<comment type="caution">
    <text evidence="3">The sequence shown here is derived from an EMBL/GenBank/DDBJ whole genome shotgun (WGS) entry which is preliminary data.</text>
</comment>
<keyword evidence="2" id="KW-1133">Transmembrane helix</keyword>
<keyword evidence="2" id="KW-0472">Membrane</keyword>
<reference evidence="3" key="1">
    <citation type="thesis" date="2020" institute="ProQuest LLC" country="789 East Eisenhower Parkway, Ann Arbor, MI, USA">
        <title>Comparative Genomics and Chromosome Evolution.</title>
        <authorList>
            <person name="Mudd A.B."/>
        </authorList>
    </citation>
    <scope>NUCLEOTIDE SEQUENCE</scope>
    <source>
        <strain evidence="3">237g6f4</strain>
        <tissue evidence="3">Blood</tissue>
    </source>
</reference>
<protein>
    <submittedName>
        <fullName evidence="3">Uncharacterized protein</fullName>
    </submittedName>
</protein>
<name>A0AAV7DQ04_ENGPU</name>
<sequence length="102" mass="11433">MVFHLSKSLLATKRVGFVLSRFLPFFQERYGKATLMFIVGMPDSGLVGSMIHFLYNFLYIYIYFFFVKEGPSDMVKNGDTDPSGMVNNGDTGLSGMVNHGDT</sequence>
<evidence type="ECO:0000313" key="4">
    <source>
        <dbReference type="Proteomes" id="UP000824782"/>
    </source>
</evidence>
<accession>A0AAV7DQ04</accession>
<evidence type="ECO:0000313" key="3">
    <source>
        <dbReference type="EMBL" id="KAG8599261.1"/>
    </source>
</evidence>
<keyword evidence="2" id="KW-0812">Transmembrane</keyword>
<evidence type="ECO:0000256" key="1">
    <source>
        <dbReference type="SAM" id="MobiDB-lite"/>
    </source>
</evidence>
<keyword evidence="4" id="KW-1185">Reference proteome</keyword>
<feature type="transmembrane region" description="Helical" evidence="2">
    <location>
        <begin position="46"/>
        <end position="66"/>
    </location>
</feature>
<proteinExistence type="predicted"/>
<gene>
    <name evidence="3" type="ORF">GDO81_002970</name>
</gene>
<dbReference type="AlphaFoldDB" id="A0AAV7DQ04"/>
<dbReference type="Proteomes" id="UP000824782">
    <property type="component" value="Unassembled WGS sequence"/>
</dbReference>
<evidence type="ECO:0000256" key="2">
    <source>
        <dbReference type="SAM" id="Phobius"/>
    </source>
</evidence>
<organism evidence="3 4">
    <name type="scientific">Engystomops pustulosus</name>
    <name type="common">Tungara frog</name>
    <name type="synonym">Physalaemus pustulosus</name>
    <dbReference type="NCBI Taxonomy" id="76066"/>
    <lineage>
        <taxon>Eukaryota</taxon>
        <taxon>Metazoa</taxon>
        <taxon>Chordata</taxon>
        <taxon>Craniata</taxon>
        <taxon>Vertebrata</taxon>
        <taxon>Euteleostomi</taxon>
        <taxon>Amphibia</taxon>
        <taxon>Batrachia</taxon>
        <taxon>Anura</taxon>
        <taxon>Neobatrachia</taxon>
        <taxon>Hyloidea</taxon>
        <taxon>Leptodactylidae</taxon>
        <taxon>Leiuperinae</taxon>
        <taxon>Engystomops</taxon>
    </lineage>
</organism>
<dbReference type="EMBL" id="WNYA01000001">
    <property type="protein sequence ID" value="KAG8599261.1"/>
    <property type="molecule type" value="Genomic_DNA"/>
</dbReference>